<keyword evidence="6 7" id="KW-0998">Cell outer membrane</keyword>
<evidence type="ECO:0000256" key="3">
    <source>
        <dbReference type="ARBA" id="ARBA00022452"/>
    </source>
</evidence>
<proteinExistence type="inferred from homology"/>
<dbReference type="SUPFAM" id="SSF56935">
    <property type="entry name" value="Porins"/>
    <property type="match status" value="1"/>
</dbReference>
<evidence type="ECO:0000256" key="6">
    <source>
        <dbReference type="ARBA" id="ARBA00023237"/>
    </source>
</evidence>
<dbReference type="InterPro" id="IPR008969">
    <property type="entry name" value="CarboxyPept-like_regulatory"/>
</dbReference>
<evidence type="ECO:0000256" key="4">
    <source>
        <dbReference type="ARBA" id="ARBA00022692"/>
    </source>
</evidence>
<dbReference type="PROSITE" id="PS52016">
    <property type="entry name" value="TONB_DEPENDENT_REC_3"/>
    <property type="match status" value="1"/>
</dbReference>
<keyword evidence="4 7" id="KW-0812">Transmembrane</keyword>
<keyword evidence="9" id="KW-1185">Reference proteome</keyword>
<evidence type="ECO:0000256" key="2">
    <source>
        <dbReference type="ARBA" id="ARBA00022448"/>
    </source>
</evidence>
<keyword evidence="5 7" id="KW-0472">Membrane</keyword>
<evidence type="ECO:0000256" key="1">
    <source>
        <dbReference type="ARBA" id="ARBA00004571"/>
    </source>
</evidence>
<dbReference type="SUPFAM" id="SSF49464">
    <property type="entry name" value="Carboxypeptidase regulatory domain-like"/>
    <property type="match status" value="1"/>
</dbReference>
<keyword evidence="3 7" id="KW-1134">Transmembrane beta strand</keyword>
<name>A0A3S1CV68_9BACT</name>
<dbReference type="OrthoDB" id="1094723at2"/>
<dbReference type="InterPro" id="IPR037066">
    <property type="entry name" value="Plug_dom_sf"/>
</dbReference>
<dbReference type="Pfam" id="PF13715">
    <property type="entry name" value="CarbopepD_reg_2"/>
    <property type="match status" value="1"/>
</dbReference>
<evidence type="ECO:0000256" key="5">
    <source>
        <dbReference type="ARBA" id="ARBA00023136"/>
    </source>
</evidence>
<dbReference type="Gene3D" id="2.60.40.1120">
    <property type="entry name" value="Carboxypeptidase-like, regulatory domain"/>
    <property type="match status" value="1"/>
</dbReference>
<gene>
    <name evidence="8" type="ORF">ECE50_029205</name>
</gene>
<dbReference type="InterPro" id="IPR036942">
    <property type="entry name" value="Beta-barrel_TonB_sf"/>
</dbReference>
<protein>
    <submittedName>
        <fullName evidence="8">SusC/RagA family TonB-linked outer membrane protein</fullName>
    </submittedName>
</protein>
<comment type="caution">
    <text evidence="8">The sequence shown here is derived from an EMBL/GenBank/DDBJ whole genome shotgun (WGS) entry which is preliminary data.</text>
</comment>
<evidence type="ECO:0000256" key="7">
    <source>
        <dbReference type="PROSITE-ProRule" id="PRU01360"/>
    </source>
</evidence>
<dbReference type="AlphaFoldDB" id="A0A3S1CV68"/>
<organism evidence="8 9">
    <name type="scientific">Chitinophaga solisilvae</name>
    <dbReference type="NCBI Taxonomy" id="1233460"/>
    <lineage>
        <taxon>Bacteria</taxon>
        <taxon>Pseudomonadati</taxon>
        <taxon>Bacteroidota</taxon>
        <taxon>Chitinophagia</taxon>
        <taxon>Chitinophagales</taxon>
        <taxon>Chitinophagaceae</taxon>
        <taxon>Chitinophaga</taxon>
    </lineage>
</organism>
<accession>A0A3S1CV68</accession>
<reference evidence="8" key="1">
    <citation type="submission" date="2020-05" db="EMBL/GenBank/DDBJ databases">
        <title>Chitinophaga laudate sp. nov., isolated from a tropical peat swamp.</title>
        <authorList>
            <person name="Goh C.B.S."/>
            <person name="Lee M.S."/>
            <person name="Parimannan S."/>
            <person name="Pasbakhsh P."/>
            <person name="Yule C.M."/>
            <person name="Rajandas H."/>
            <person name="Loke S."/>
            <person name="Croft L."/>
            <person name="Tan J.B.L."/>
        </authorList>
    </citation>
    <scope>NUCLEOTIDE SEQUENCE</scope>
    <source>
        <strain evidence="8">Mgbs1</strain>
    </source>
</reference>
<dbReference type="NCBIfam" id="TIGR04056">
    <property type="entry name" value="OMP_RagA_SusC"/>
    <property type="match status" value="1"/>
</dbReference>
<sequence>MQMRANRQPMPLCRLSSTRIRLLPWRIAGVEMPPGYRKKLLRCMKLITFFLLGILLQVSASTYSQTVTMDKRNVSVKAVFREIYAQTGYEFFYVNEILKHARKVSISGQHLPLKAVLDQCSKDQPFTYSILDKTIVLQSKTTNAAPEAAVPPAAPAPPRIWVTGRILDESGNPLPGVVVVIKNTTTGNVSGADGNFRIEVEPGATLVFSYLGYETKEVVVKDDKALFLTLVRAVTAIRETVVTGIFTRKKESFTGAVASFTGKELKAIGNQNVIQSLKALDPSFVVLDNNLKGANPNTMPNIELRGKTSVAGGTIKDQFSADPNLPLFILNGFETTLQKIIDLDMNRVASVTILKDAASTAMYGAKAANGVVVVETKLPAAGKLQLSYTGDFRLEVPDLRSYNLMDAAEKLEFERLSGRYKSKYGARDQMEMDMLYNKRLQEVNRGVNTYWMNEPVQKGFANGHSLYAEGGDDQMRYGAGVNYKKVSGVMKGSGRSTWGANIDLNYRRGKVNIINQLYLSGYEANESPYGSFADFAAANPFFRKYNSEGKPDRYLDTIDGYKDVPTLVPNPLYNGLLSNINKTKNNDIQNNLQLLIDLPAGFRVQGGLQLSKSQTTGEVFTPAGNTLFDKVSIYEKGRYVNTRTEKMGYNANLMLIYGRVYGHHSITSNLRGDIEHSRSWSYATTAVGFPESVTNGNPAYSYGYEPDKRPATATAVFRRANVLGSVNYAWAQKYLLDLTARLDGSTAFGNNQKYTPFWSVGVGWNLEKESFMQHIGWIDRLKLRGSIGTSGNQNFGATTSASVYTYATGINPFGQGILLQSLGNPDLRWQKTNTINLGMDAELMHHRLSASFNVYQRNTDPLVIQVSKAASTGLQSYSMNAGWLKTKGAEVNLRFSPVYMPARQIVWTVGLTGAMLKSEYGNISRSLQALNKLQLDSSRLARYNDGYSPTDLWAVRSAGIDPQTGQEIFIDRNGHYTFLYSPEDIVRIGNSQPLAEGVISTYLNYRGLLFSASIRYRYGGMMFNEALFNKVENISLDEAGYNQDRRALYSRWKKPGDVAMFKSIGLTRTEGKMSDRFIQRDDQLLGESFSLGYDFQHRRWLRRMGMQSLRLNAYMNDLFRLSTIRAERGIDYPYSNSVSFSINALF</sequence>
<dbReference type="InterPro" id="IPR023997">
    <property type="entry name" value="TonB-dep_OMP_SusC/RagA_CS"/>
</dbReference>
<dbReference type="Gene3D" id="2.170.130.10">
    <property type="entry name" value="TonB-dependent receptor, plug domain"/>
    <property type="match status" value="1"/>
</dbReference>
<dbReference type="Pfam" id="PF07715">
    <property type="entry name" value="Plug"/>
    <property type="match status" value="1"/>
</dbReference>
<evidence type="ECO:0000313" key="8">
    <source>
        <dbReference type="EMBL" id="NSL90938.1"/>
    </source>
</evidence>
<dbReference type="EMBL" id="RIAR02000001">
    <property type="protein sequence ID" value="NSL90938.1"/>
    <property type="molecule type" value="Genomic_DNA"/>
</dbReference>
<dbReference type="Proteomes" id="UP000281028">
    <property type="component" value="Unassembled WGS sequence"/>
</dbReference>
<dbReference type="GO" id="GO:0009279">
    <property type="term" value="C:cell outer membrane"/>
    <property type="evidence" value="ECO:0007669"/>
    <property type="project" value="UniProtKB-SubCell"/>
</dbReference>
<keyword evidence="2 7" id="KW-0813">Transport</keyword>
<comment type="similarity">
    <text evidence="7">Belongs to the TonB-dependent receptor family.</text>
</comment>
<dbReference type="Gene3D" id="2.40.170.20">
    <property type="entry name" value="TonB-dependent receptor, beta-barrel domain"/>
    <property type="match status" value="1"/>
</dbReference>
<comment type="subcellular location">
    <subcellularLocation>
        <location evidence="1 7">Cell outer membrane</location>
        <topology evidence="1 7">Multi-pass membrane protein</topology>
    </subcellularLocation>
</comment>
<dbReference type="NCBIfam" id="TIGR04057">
    <property type="entry name" value="SusC_RagA_signa"/>
    <property type="match status" value="1"/>
</dbReference>
<dbReference type="InterPro" id="IPR012910">
    <property type="entry name" value="Plug_dom"/>
</dbReference>
<dbReference type="InterPro" id="IPR039426">
    <property type="entry name" value="TonB-dep_rcpt-like"/>
</dbReference>
<dbReference type="InterPro" id="IPR023996">
    <property type="entry name" value="TonB-dep_OMP_SusC/RagA"/>
</dbReference>
<evidence type="ECO:0000313" key="9">
    <source>
        <dbReference type="Proteomes" id="UP000281028"/>
    </source>
</evidence>